<reference evidence="8 9" key="1">
    <citation type="submission" date="2022-11" db="EMBL/GenBank/DDBJ databases">
        <title>Haliovirga abyssi gen. nov., sp. nov., a mesophilic fermentative bacterium isolated from the Iheya North hydrothermal field and the proposal of Haliovirgaceae fam. nov.</title>
        <authorList>
            <person name="Miyazaki U."/>
            <person name="Tame A."/>
            <person name="Miyazaki J."/>
            <person name="Takai K."/>
            <person name="Sawayama S."/>
            <person name="Kitajima M."/>
            <person name="Okamoto A."/>
            <person name="Nakagawa S."/>
        </authorList>
    </citation>
    <scope>NUCLEOTIDE SEQUENCE [LARGE SCALE GENOMIC DNA]</scope>
    <source>
        <strain evidence="8 9">IC12</strain>
    </source>
</reference>
<evidence type="ECO:0000256" key="5">
    <source>
        <dbReference type="ARBA" id="ARBA00023136"/>
    </source>
</evidence>
<dbReference type="Gene3D" id="3.30.70.120">
    <property type="match status" value="1"/>
</dbReference>
<dbReference type="InterPro" id="IPR015867">
    <property type="entry name" value="N-reg_PII/ATP_PRibTrfase_C"/>
</dbReference>
<dbReference type="CDD" id="cd16380">
    <property type="entry name" value="YitT_C"/>
    <property type="match status" value="1"/>
</dbReference>
<name>A0AAU9DR22_9FUSO</name>
<evidence type="ECO:0000313" key="8">
    <source>
        <dbReference type="EMBL" id="BDU50983.1"/>
    </source>
</evidence>
<evidence type="ECO:0000256" key="1">
    <source>
        <dbReference type="ARBA" id="ARBA00004651"/>
    </source>
</evidence>
<keyword evidence="3 6" id="KW-0812">Transmembrane</keyword>
<feature type="transmembrane region" description="Helical" evidence="6">
    <location>
        <begin position="46"/>
        <end position="71"/>
    </location>
</feature>
<dbReference type="Proteomes" id="UP001321582">
    <property type="component" value="Chromosome"/>
</dbReference>
<sequence>MTRDKKRFIKDFIIMNFALILASLGFVWFLIPSKIAAGGVSGIATIIYYLFHLPVGMVMLVLNIPLFLAGLKFFGKGYGFKTLYGTIMLSVYTDTFSYIFTLNGVTDNILLSSLYGGITTGIGIGLIMKIGGSTGGTDIIAQILHEKFKIQTGNALIGVDFIVLASAGIVFGMEPALYAIITLYTTGRMINVVLDGANYSKVAYIISDEYDLIRNMIVSDINRGGTVFYSKGLYTDKNKNVIMTVVKNKEIYILREKIKNIDEKAFIIITDAHEVLGEGFSPIGEKVIENK</sequence>
<dbReference type="InterPro" id="IPR019264">
    <property type="entry name" value="DUF2179"/>
</dbReference>
<evidence type="ECO:0000259" key="7">
    <source>
        <dbReference type="Pfam" id="PF10035"/>
    </source>
</evidence>
<evidence type="ECO:0000256" key="3">
    <source>
        <dbReference type="ARBA" id="ARBA00022692"/>
    </source>
</evidence>
<feature type="transmembrane region" description="Helical" evidence="6">
    <location>
        <begin position="113"/>
        <end position="132"/>
    </location>
</feature>
<dbReference type="EMBL" id="AP027059">
    <property type="protein sequence ID" value="BDU50983.1"/>
    <property type="molecule type" value="Genomic_DNA"/>
</dbReference>
<dbReference type="RefSeq" id="WP_307903829.1">
    <property type="nucleotide sequence ID" value="NZ_AP027059.1"/>
</dbReference>
<dbReference type="KEGG" id="haby:HLVA_15520"/>
<evidence type="ECO:0000256" key="4">
    <source>
        <dbReference type="ARBA" id="ARBA00022989"/>
    </source>
</evidence>
<dbReference type="InterPro" id="IPR003740">
    <property type="entry name" value="YitT"/>
</dbReference>
<dbReference type="PANTHER" id="PTHR33545">
    <property type="entry name" value="UPF0750 MEMBRANE PROTEIN YITT-RELATED"/>
    <property type="match status" value="1"/>
</dbReference>
<dbReference type="GO" id="GO:0005886">
    <property type="term" value="C:plasma membrane"/>
    <property type="evidence" value="ECO:0007669"/>
    <property type="project" value="UniProtKB-SubCell"/>
</dbReference>
<proteinExistence type="predicted"/>
<keyword evidence="4 6" id="KW-1133">Transmembrane helix</keyword>
<keyword evidence="9" id="KW-1185">Reference proteome</keyword>
<feature type="transmembrane region" description="Helical" evidence="6">
    <location>
        <begin position="12"/>
        <end position="31"/>
    </location>
</feature>
<dbReference type="AlphaFoldDB" id="A0AAU9DR22"/>
<evidence type="ECO:0000313" key="9">
    <source>
        <dbReference type="Proteomes" id="UP001321582"/>
    </source>
</evidence>
<accession>A0AAU9DR22</accession>
<organism evidence="8 9">
    <name type="scientific">Haliovirga abyssi</name>
    <dbReference type="NCBI Taxonomy" id="2996794"/>
    <lineage>
        <taxon>Bacteria</taxon>
        <taxon>Fusobacteriati</taxon>
        <taxon>Fusobacteriota</taxon>
        <taxon>Fusobacteriia</taxon>
        <taxon>Fusobacteriales</taxon>
        <taxon>Haliovirgaceae</taxon>
        <taxon>Haliovirga</taxon>
    </lineage>
</organism>
<dbReference type="InterPro" id="IPR051461">
    <property type="entry name" value="UPF0750_membrane"/>
</dbReference>
<keyword evidence="5 6" id="KW-0472">Membrane</keyword>
<gene>
    <name evidence="8" type="ORF">HLVA_15520</name>
</gene>
<evidence type="ECO:0000256" key="2">
    <source>
        <dbReference type="ARBA" id="ARBA00022475"/>
    </source>
</evidence>
<dbReference type="PIRSF" id="PIRSF006483">
    <property type="entry name" value="Membrane_protein_YitT"/>
    <property type="match status" value="1"/>
</dbReference>
<feature type="domain" description="DUF2179" evidence="7">
    <location>
        <begin position="223"/>
        <end position="277"/>
    </location>
</feature>
<dbReference type="Pfam" id="PF02588">
    <property type="entry name" value="YitT_membrane"/>
    <property type="match status" value="1"/>
</dbReference>
<dbReference type="Pfam" id="PF10035">
    <property type="entry name" value="DUF2179"/>
    <property type="match status" value="1"/>
</dbReference>
<dbReference type="PANTHER" id="PTHR33545:SF5">
    <property type="entry name" value="UPF0750 MEMBRANE PROTEIN YITT"/>
    <property type="match status" value="1"/>
</dbReference>
<comment type="subcellular location">
    <subcellularLocation>
        <location evidence="1">Cell membrane</location>
        <topology evidence="1">Multi-pass membrane protein</topology>
    </subcellularLocation>
</comment>
<keyword evidence="2" id="KW-1003">Cell membrane</keyword>
<evidence type="ECO:0000256" key="6">
    <source>
        <dbReference type="SAM" id="Phobius"/>
    </source>
</evidence>
<protein>
    <submittedName>
        <fullName evidence="8">Membrane protein</fullName>
    </submittedName>
</protein>